<dbReference type="InterPro" id="IPR018200">
    <property type="entry name" value="USP_CS"/>
</dbReference>
<dbReference type="InterPro" id="IPR038765">
    <property type="entry name" value="Papain-like_cys_pep_sf"/>
</dbReference>
<feature type="domain" description="USP" evidence="3">
    <location>
        <begin position="229"/>
        <end position="612"/>
    </location>
</feature>
<accession>A0A507C1N8</accession>
<dbReference type="GO" id="GO:0005829">
    <property type="term" value="C:cytosol"/>
    <property type="evidence" value="ECO:0007669"/>
    <property type="project" value="TreeGrafter"/>
</dbReference>
<dbReference type="PANTHER" id="PTHR24006:SF937">
    <property type="entry name" value="UBIQUITIN CARBOXYL-TERMINAL HYDROLASE"/>
    <property type="match status" value="1"/>
</dbReference>
<dbReference type="EC" id="3.4.19.12" evidence="1"/>
<feature type="region of interest" description="Disordered" evidence="2">
    <location>
        <begin position="621"/>
        <end position="665"/>
    </location>
</feature>
<dbReference type="GO" id="GO:0004843">
    <property type="term" value="F:cysteine-type deubiquitinase activity"/>
    <property type="evidence" value="ECO:0007669"/>
    <property type="project" value="UniProtKB-UniRule"/>
</dbReference>
<feature type="compositionally biased region" description="Low complexity" evidence="2">
    <location>
        <begin position="421"/>
        <end position="435"/>
    </location>
</feature>
<feature type="region of interest" description="Disordered" evidence="2">
    <location>
        <begin position="78"/>
        <end position="111"/>
    </location>
</feature>
<keyword evidence="1" id="KW-0833">Ubl conjugation pathway</keyword>
<dbReference type="GeneID" id="42005243"/>
<feature type="region of interest" description="Disordered" evidence="2">
    <location>
        <begin position="1"/>
        <end position="25"/>
    </location>
</feature>
<dbReference type="Proteomes" id="UP000319731">
    <property type="component" value="Unassembled WGS sequence"/>
</dbReference>
<feature type="region of interest" description="Disordered" evidence="2">
    <location>
        <begin position="411"/>
        <end position="435"/>
    </location>
</feature>
<evidence type="ECO:0000256" key="2">
    <source>
        <dbReference type="SAM" id="MobiDB-lite"/>
    </source>
</evidence>
<dbReference type="GO" id="GO:0006508">
    <property type="term" value="P:proteolysis"/>
    <property type="evidence" value="ECO:0007669"/>
    <property type="project" value="UniProtKB-KW"/>
</dbReference>
<dbReference type="GO" id="GO:0005634">
    <property type="term" value="C:nucleus"/>
    <property type="evidence" value="ECO:0007669"/>
    <property type="project" value="TreeGrafter"/>
</dbReference>
<dbReference type="InterPro" id="IPR028889">
    <property type="entry name" value="USP"/>
</dbReference>
<comment type="catalytic activity">
    <reaction evidence="1">
        <text>Thiol-dependent hydrolysis of ester, thioester, amide, peptide and isopeptide bonds formed by the C-terminal Gly of ubiquitin (a 76-residue protein attached to proteins as an intracellular targeting signal).</text>
        <dbReference type="EC" id="3.4.19.12"/>
    </reaction>
</comment>
<dbReference type="PROSITE" id="PS00972">
    <property type="entry name" value="USP_1"/>
    <property type="match status" value="1"/>
</dbReference>
<evidence type="ECO:0000256" key="1">
    <source>
        <dbReference type="RuleBase" id="RU366025"/>
    </source>
</evidence>
<sequence>MSNSSQKLQEGLVRAPSPSIHLLHPRNLPESSGCMHIAAAKAGANTTSSDNSVDLVDAYKTCVRYAISYHARYQIASNRPNRPDPAKIESAGLISPTLNNTQSGGTGVKRKRDADIERDLVSIDKVLLTHAVARGAAVVEFGLYTRHLSTISMDFSNCTVYCRACNDYVYDADFERTLNAEKTRLDLLLTQVKEPTAKRIRYGEWTAPPPDQVAKIRNSAQLQRCSGIRGLRNLGSSCYMSVILQALIHNPLLRAHFLSSKHSQATCSLSPCIACEMDHLFTEFNKGDTQCFSPASFMLATWQTAKSLAGNMHQDAHEFYIATLNQIHSNCSGTVETSIGDTSECKCIVHQVFSGLLLSEVTCQTCGNVTHKPDEFLDLSLDLITPRQKAKNKNTLGLEGLVNHRAKYAGTQIMSPPPSAPSSTPSSTSSLLESGGSDVCTLSECLDRYTMPEKLGATEYHCIKCSTFSANATKQLSLKRLPPVLTVQLKRFEQSQAQSVKIETPVRIPAELDMTPYSTRAVKANEAFRKASNLPSPNGTPTPKILLKESVPAFRYVLFAVVNHEGKLETGHYTSYNKIRGMWFKFDDANVTSATQKEVLESKAYMCFYIRQSYEFSPTSAVEIPSRTSPPTNNRLQSFSSLHQPSPPPPLVYSDPSTERGGVSL</sequence>
<dbReference type="PROSITE" id="PS00973">
    <property type="entry name" value="USP_2"/>
    <property type="match status" value="1"/>
</dbReference>
<comment type="caution">
    <text evidence="4">The sequence shown here is derived from an EMBL/GenBank/DDBJ whole genome shotgun (WGS) entry which is preliminary data.</text>
</comment>
<keyword evidence="1" id="KW-0788">Thiol protease</keyword>
<dbReference type="RefSeq" id="XP_031024074.1">
    <property type="nucleotide sequence ID" value="XM_031169946.1"/>
</dbReference>
<dbReference type="Gene3D" id="3.90.70.10">
    <property type="entry name" value="Cysteine proteinases"/>
    <property type="match status" value="1"/>
</dbReference>
<dbReference type="GO" id="GO:0016579">
    <property type="term" value="P:protein deubiquitination"/>
    <property type="evidence" value="ECO:0007669"/>
    <property type="project" value="InterPro"/>
</dbReference>
<proteinExistence type="inferred from homology"/>
<dbReference type="PROSITE" id="PS50235">
    <property type="entry name" value="USP_3"/>
    <property type="match status" value="1"/>
</dbReference>
<dbReference type="STRING" id="1806994.A0A507C1N8"/>
<evidence type="ECO:0000259" key="3">
    <source>
        <dbReference type="PROSITE" id="PS50235"/>
    </source>
</evidence>
<dbReference type="EMBL" id="QEAO01000024">
    <property type="protein sequence ID" value="TPX32979.1"/>
    <property type="molecule type" value="Genomic_DNA"/>
</dbReference>
<name>A0A507C1N8_9FUNG</name>
<evidence type="ECO:0000313" key="5">
    <source>
        <dbReference type="Proteomes" id="UP000319731"/>
    </source>
</evidence>
<dbReference type="AlphaFoldDB" id="A0A507C1N8"/>
<reference evidence="4 5" key="1">
    <citation type="journal article" date="2019" name="Sci. Rep.">
        <title>Comparative genomics of chytrid fungi reveal insights into the obligate biotrophic and pathogenic lifestyle of Synchytrium endobioticum.</title>
        <authorList>
            <person name="van de Vossenberg B.T.L.H."/>
            <person name="Warris S."/>
            <person name="Nguyen H.D.T."/>
            <person name="van Gent-Pelzer M.P.E."/>
            <person name="Joly D.L."/>
            <person name="van de Geest H.C."/>
            <person name="Bonants P.J.M."/>
            <person name="Smith D.S."/>
            <person name="Levesque C.A."/>
            <person name="van der Lee T.A.J."/>
        </authorList>
    </citation>
    <scope>NUCLEOTIDE SEQUENCE [LARGE SCALE GENOMIC DNA]</scope>
    <source>
        <strain evidence="4 5">JEL517</strain>
    </source>
</reference>
<feature type="compositionally biased region" description="Polar residues" evidence="2">
    <location>
        <begin position="621"/>
        <end position="637"/>
    </location>
</feature>
<organism evidence="4 5">
    <name type="scientific">Synchytrium microbalum</name>
    <dbReference type="NCBI Taxonomy" id="1806994"/>
    <lineage>
        <taxon>Eukaryota</taxon>
        <taxon>Fungi</taxon>
        <taxon>Fungi incertae sedis</taxon>
        <taxon>Chytridiomycota</taxon>
        <taxon>Chytridiomycota incertae sedis</taxon>
        <taxon>Chytridiomycetes</taxon>
        <taxon>Synchytriales</taxon>
        <taxon>Synchytriaceae</taxon>
        <taxon>Synchytrium</taxon>
    </lineage>
</organism>
<dbReference type="InterPro" id="IPR001394">
    <property type="entry name" value="Peptidase_C19_UCH"/>
</dbReference>
<comment type="similarity">
    <text evidence="1">Belongs to the peptidase C19 family.</text>
</comment>
<gene>
    <name evidence="4" type="ORF">SmJEL517_g04018</name>
</gene>
<dbReference type="Pfam" id="PF00443">
    <property type="entry name" value="UCH"/>
    <property type="match status" value="1"/>
</dbReference>
<protein>
    <recommendedName>
        <fullName evidence="1">Ubiquitin carboxyl-terminal hydrolase</fullName>
        <ecNumber evidence="1">3.4.19.12</ecNumber>
    </recommendedName>
</protein>
<dbReference type="SUPFAM" id="SSF54001">
    <property type="entry name" value="Cysteine proteinases"/>
    <property type="match status" value="1"/>
</dbReference>
<dbReference type="OrthoDB" id="289038at2759"/>
<keyword evidence="5" id="KW-1185">Reference proteome</keyword>
<keyword evidence="1" id="KW-0378">Hydrolase</keyword>
<evidence type="ECO:0000313" key="4">
    <source>
        <dbReference type="EMBL" id="TPX32979.1"/>
    </source>
</evidence>
<dbReference type="PANTHER" id="PTHR24006">
    <property type="entry name" value="UBIQUITIN CARBOXYL-TERMINAL HYDROLASE"/>
    <property type="match status" value="1"/>
</dbReference>
<keyword evidence="1" id="KW-0645">Protease</keyword>
<dbReference type="InterPro" id="IPR050164">
    <property type="entry name" value="Peptidase_C19"/>
</dbReference>